<dbReference type="InterPro" id="IPR029062">
    <property type="entry name" value="Class_I_gatase-like"/>
</dbReference>
<comment type="caution">
    <text evidence="1">The sequence shown here is derived from an EMBL/GenBank/DDBJ whole genome shotgun (WGS) entry which is preliminary data.</text>
</comment>
<dbReference type="EMBL" id="BARS01023580">
    <property type="protein sequence ID" value="GAG12794.1"/>
    <property type="molecule type" value="Genomic_DNA"/>
</dbReference>
<name>X0V3S3_9ZZZZ</name>
<sequence length="164" mass="17906">MPSGKGMIVLMGSGELTATMVEVHKELLGRATAVPKAVFLDTPAGFQLNVDQISKKAQDYFKAHVQHSLSVASFKSHETITPYEAEQAYVLLREADFVLIGPGSPTYAVRQWQQSSIPKILISRIQEGGCLVAASAAALTVGRFTLPVYEIYKVGRELHWVDGM</sequence>
<dbReference type="Gene3D" id="3.40.50.880">
    <property type="match status" value="1"/>
</dbReference>
<proteinExistence type="predicted"/>
<dbReference type="AlphaFoldDB" id="X0V3S3"/>
<accession>X0V3S3</accession>
<feature type="non-terminal residue" evidence="1">
    <location>
        <position position="164"/>
    </location>
</feature>
<gene>
    <name evidence="1" type="ORF">S01H1_37528</name>
</gene>
<reference evidence="1" key="1">
    <citation type="journal article" date="2014" name="Front. Microbiol.">
        <title>High frequency of phylogenetically diverse reductive dehalogenase-homologous genes in deep subseafloor sedimentary metagenomes.</title>
        <authorList>
            <person name="Kawai M."/>
            <person name="Futagami T."/>
            <person name="Toyoda A."/>
            <person name="Takaki Y."/>
            <person name="Nishi S."/>
            <person name="Hori S."/>
            <person name="Arai W."/>
            <person name="Tsubouchi T."/>
            <person name="Morono Y."/>
            <person name="Uchiyama I."/>
            <person name="Ito T."/>
            <person name="Fujiyama A."/>
            <person name="Inagaki F."/>
            <person name="Takami H."/>
        </authorList>
    </citation>
    <scope>NUCLEOTIDE SEQUENCE</scope>
    <source>
        <strain evidence="1">Expedition CK06-06</strain>
    </source>
</reference>
<evidence type="ECO:0000313" key="1">
    <source>
        <dbReference type="EMBL" id="GAG12794.1"/>
    </source>
</evidence>
<organism evidence="1">
    <name type="scientific">marine sediment metagenome</name>
    <dbReference type="NCBI Taxonomy" id="412755"/>
    <lineage>
        <taxon>unclassified sequences</taxon>
        <taxon>metagenomes</taxon>
        <taxon>ecological metagenomes</taxon>
    </lineage>
</organism>
<protein>
    <submittedName>
        <fullName evidence="1">Uncharacterized protein</fullName>
    </submittedName>
</protein>